<evidence type="ECO:0000313" key="11">
    <source>
        <dbReference type="Proteomes" id="UP001165135"/>
    </source>
</evidence>
<dbReference type="SUPFAM" id="SSF81271">
    <property type="entry name" value="TGS-like"/>
    <property type="match status" value="1"/>
</dbReference>
<dbReference type="FunFam" id="1.10.3210.10:FF:000001">
    <property type="entry name" value="GTP pyrophosphokinase RelA"/>
    <property type="match status" value="1"/>
</dbReference>
<dbReference type="PROSITE" id="PS51831">
    <property type="entry name" value="HD"/>
    <property type="match status" value="1"/>
</dbReference>
<dbReference type="EMBL" id="BSTK01000016">
    <property type="protein sequence ID" value="GLY90481.1"/>
    <property type="molecule type" value="Genomic_DNA"/>
</dbReference>
<evidence type="ECO:0000256" key="2">
    <source>
        <dbReference type="ARBA" id="ARBA00048244"/>
    </source>
</evidence>
<dbReference type="NCBIfam" id="TIGR00691">
    <property type="entry name" value="spoT_relA"/>
    <property type="match status" value="1"/>
</dbReference>
<dbReference type="InterPro" id="IPR004811">
    <property type="entry name" value="RelA/Spo_fam"/>
</dbReference>
<dbReference type="Gene3D" id="1.10.3210.10">
    <property type="entry name" value="Hypothetical protein af1432"/>
    <property type="match status" value="1"/>
</dbReference>
<dbReference type="AlphaFoldDB" id="A0A9W6RD03"/>
<dbReference type="Gene3D" id="3.10.20.30">
    <property type="match status" value="1"/>
</dbReference>
<evidence type="ECO:0000259" key="7">
    <source>
        <dbReference type="PROSITE" id="PS51880"/>
    </source>
</evidence>
<dbReference type="InterPro" id="IPR012675">
    <property type="entry name" value="Beta-grasp_dom_sf"/>
</dbReference>
<feature type="domain" description="ACT" evidence="5">
    <location>
        <begin position="721"/>
        <end position="795"/>
    </location>
</feature>
<keyword evidence="10" id="KW-1185">Reference proteome</keyword>
<evidence type="ECO:0000256" key="4">
    <source>
        <dbReference type="SAM" id="MobiDB-lite"/>
    </source>
</evidence>
<dbReference type="InterPro" id="IPR045600">
    <property type="entry name" value="RelA/SpoT_AH_RIS"/>
</dbReference>
<dbReference type="CDD" id="cd05399">
    <property type="entry name" value="NT_Rel-Spo_like"/>
    <property type="match status" value="1"/>
</dbReference>
<name>A0A9W6RD03_9ACTN</name>
<feature type="region of interest" description="Disordered" evidence="4">
    <location>
        <begin position="1"/>
        <end position="58"/>
    </location>
</feature>
<dbReference type="SUPFAM" id="SSF81301">
    <property type="entry name" value="Nucleotidyltransferase"/>
    <property type="match status" value="1"/>
</dbReference>
<dbReference type="InterPro" id="IPR002912">
    <property type="entry name" value="ACT_dom"/>
</dbReference>
<comment type="catalytic activity">
    <reaction evidence="2">
        <text>GTP + ATP = guanosine 3'-diphosphate 5'-triphosphate + AMP</text>
        <dbReference type="Rhea" id="RHEA:22088"/>
        <dbReference type="ChEBI" id="CHEBI:30616"/>
        <dbReference type="ChEBI" id="CHEBI:37565"/>
        <dbReference type="ChEBI" id="CHEBI:142410"/>
        <dbReference type="ChEBI" id="CHEBI:456215"/>
        <dbReference type="EC" id="2.7.6.5"/>
    </reaction>
</comment>
<dbReference type="GO" id="GO:0015969">
    <property type="term" value="P:guanosine tetraphosphate metabolic process"/>
    <property type="evidence" value="ECO:0007669"/>
    <property type="project" value="InterPro"/>
</dbReference>
<dbReference type="InterPro" id="IPR033655">
    <property type="entry name" value="TGS_RelA/SpoT"/>
</dbReference>
<dbReference type="SUPFAM" id="SSF109604">
    <property type="entry name" value="HD-domain/PDEase-like"/>
    <property type="match status" value="1"/>
</dbReference>
<dbReference type="Pfam" id="PF02824">
    <property type="entry name" value="TGS"/>
    <property type="match status" value="1"/>
</dbReference>
<dbReference type="Pfam" id="PF13291">
    <property type="entry name" value="ACT_4"/>
    <property type="match status" value="1"/>
</dbReference>
<dbReference type="SMART" id="SM00954">
    <property type="entry name" value="RelA_SpoT"/>
    <property type="match status" value="1"/>
</dbReference>
<evidence type="ECO:0000313" key="9">
    <source>
        <dbReference type="EMBL" id="GLY90481.1"/>
    </source>
</evidence>
<protein>
    <submittedName>
        <fullName evidence="8">GTP pyrophosphokinase</fullName>
    </submittedName>
</protein>
<proteinExistence type="inferred from homology"/>
<dbReference type="EMBL" id="BSTJ01000002">
    <property type="protein sequence ID" value="GLY73541.1"/>
    <property type="molecule type" value="Genomic_DNA"/>
</dbReference>
<dbReference type="InterPro" id="IPR003607">
    <property type="entry name" value="HD/PDEase_dom"/>
</dbReference>
<evidence type="ECO:0000313" key="8">
    <source>
        <dbReference type="EMBL" id="GLY73541.1"/>
    </source>
</evidence>
<dbReference type="PROSITE" id="PS51671">
    <property type="entry name" value="ACT"/>
    <property type="match status" value="1"/>
</dbReference>
<dbReference type="InterPro" id="IPR045865">
    <property type="entry name" value="ACT-like_dom_sf"/>
</dbReference>
<dbReference type="FunFam" id="3.30.460.10:FF:000001">
    <property type="entry name" value="GTP pyrophosphokinase RelA"/>
    <property type="match status" value="1"/>
</dbReference>
<gene>
    <name evidence="8" type="primary">relA</name>
    <name evidence="8" type="ORF">Airi01_018080</name>
    <name evidence="9" type="ORF">Airi02_084100</name>
</gene>
<dbReference type="Pfam" id="PF13328">
    <property type="entry name" value="HD_4"/>
    <property type="match status" value="1"/>
</dbReference>
<evidence type="ECO:0000313" key="10">
    <source>
        <dbReference type="Proteomes" id="UP001165074"/>
    </source>
</evidence>
<evidence type="ECO:0000259" key="5">
    <source>
        <dbReference type="PROSITE" id="PS51671"/>
    </source>
</evidence>
<evidence type="ECO:0000256" key="3">
    <source>
        <dbReference type="RuleBase" id="RU003847"/>
    </source>
</evidence>
<dbReference type="Gene3D" id="3.30.460.10">
    <property type="entry name" value="Beta Polymerase, domain 2"/>
    <property type="match status" value="1"/>
</dbReference>
<dbReference type="InterPro" id="IPR043519">
    <property type="entry name" value="NT_sf"/>
</dbReference>
<feature type="domain" description="HD" evidence="6">
    <location>
        <begin position="118"/>
        <end position="215"/>
    </location>
</feature>
<evidence type="ECO:0000259" key="6">
    <source>
        <dbReference type="PROSITE" id="PS51831"/>
    </source>
</evidence>
<dbReference type="CDD" id="cd01668">
    <property type="entry name" value="TGS_RSH"/>
    <property type="match status" value="1"/>
</dbReference>
<accession>A0A9W6RD03</accession>
<sequence>MRGEVVSTDAASDAALTPRINPHTLPAPDSEPASAPDEGDRTPPRTPSSPAAPSAARVRRRLARLGAQRGPTMNPVLEPLIKTLRNTHPKADVRLVERAYDVAAHHHRDQKRKSGDPYITHPLAVATILAELGMNTETLCAALLHDTVEDTTYTLDQLRTDFGDVIAALVDGVTKLDKVKYGEAAEAETVRKMVVAMSRDIRVLVIKLADRLHNMRTLRYLPRHKQERKARETLEIFAPLAHRLGMNTLKWELEDLAFQTLYPKRFDEIARLVSERAPRRDVYLQDVIQHVSRDLREAKLKATVKGRPKHYYSIYQKMIARELSFEDIYDLVGIRVLVDTVRDCYAALGTIHARWNPVPGRFKDYIAMPKFNMYQSLHTTVIGPEGKPVELQIRTRAMHNRAEYGIAAHWKYKEETVGDGGASTGKAGDMAWLRQLLDWQKETTDPAEFLESLRFDLSVSEVFVFTPKGQVLALPQGATPVDFAYAIHTEVGHRTIGARVNGRLVPLESTLDNGDTVEIFTSKSPDAGPSRDWLNFVKSARARNKIKHWFSKERRESAIEQGKESLARAMRKQNLPLQRMLSGEALLTLAHDMHYADVSALYAAIGESHVSAQNIVRKLVDVLGGDTAEDLAETAIPTRKRRSRPAGDPGVVVAGDPDVWVRLSRCCTPVPGDEIVGFVTRGNGVSVHRVDCVNVANLQTQPDRMVDVKWSPGEDSVFLVAIQVEALDRPRLLSDITRVLSDQHVNILSASVATNRDRVAVSRFSFEMGDPKHLGHVLKAVRSVDGVYDVYRVTS</sequence>
<evidence type="ECO:0000256" key="1">
    <source>
        <dbReference type="ARBA" id="ARBA00004976"/>
    </source>
</evidence>
<dbReference type="Proteomes" id="UP001165074">
    <property type="component" value="Unassembled WGS sequence"/>
</dbReference>
<dbReference type="InterPro" id="IPR007685">
    <property type="entry name" value="RelA_SpoT"/>
</dbReference>
<dbReference type="SMART" id="SM00471">
    <property type="entry name" value="HDc"/>
    <property type="match status" value="1"/>
</dbReference>
<dbReference type="CDD" id="cd00077">
    <property type="entry name" value="HDc"/>
    <property type="match status" value="1"/>
</dbReference>
<comment type="caution">
    <text evidence="8">The sequence shown here is derived from an EMBL/GenBank/DDBJ whole genome shotgun (WGS) entry which is preliminary data.</text>
</comment>
<dbReference type="GO" id="GO:0005886">
    <property type="term" value="C:plasma membrane"/>
    <property type="evidence" value="ECO:0007669"/>
    <property type="project" value="TreeGrafter"/>
</dbReference>
<dbReference type="PANTHER" id="PTHR21262">
    <property type="entry name" value="GUANOSINE-3',5'-BIS DIPHOSPHATE 3'-PYROPHOSPHOHYDROLASE"/>
    <property type="match status" value="1"/>
</dbReference>
<reference evidence="9" key="2">
    <citation type="submission" date="2023-03" db="EMBL/GenBank/DDBJ databases">
        <title>Actinoallomurus iriomotensis NBRC 103684.</title>
        <authorList>
            <person name="Ichikawa N."/>
            <person name="Sato H."/>
            <person name="Tonouchi N."/>
        </authorList>
    </citation>
    <scope>NUCLEOTIDE SEQUENCE</scope>
    <source>
        <strain evidence="9">NBRC 103684</strain>
    </source>
</reference>
<feature type="domain" description="TGS" evidence="7">
    <location>
        <begin position="458"/>
        <end position="521"/>
    </location>
</feature>
<dbReference type="Pfam" id="PF04607">
    <property type="entry name" value="RelA_SpoT"/>
    <property type="match status" value="1"/>
</dbReference>
<dbReference type="CDD" id="cd04876">
    <property type="entry name" value="ACT_RelA-SpoT"/>
    <property type="match status" value="1"/>
</dbReference>
<organism evidence="8 11">
    <name type="scientific">Actinoallomurus iriomotensis</name>
    <dbReference type="NCBI Taxonomy" id="478107"/>
    <lineage>
        <taxon>Bacteria</taxon>
        <taxon>Bacillati</taxon>
        <taxon>Actinomycetota</taxon>
        <taxon>Actinomycetes</taxon>
        <taxon>Streptosporangiales</taxon>
        <taxon>Thermomonosporaceae</taxon>
        <taxon>Actinoallomurus</taxon>
    </lineage>
</organism>
<dbReference type="FunFam" id="3.10.20.30:FF:000002">
    <property type="entry name" value="GTP pyrophosphokinase (RelA/SpoT)"/>
    <property type="match status" value="1"/>
</dbReference>
<dbReference type="SUPFAM" id="SSF55021">
    <property type="entry name" value="ACT-like"/>
    <property type="match status" value="1"/>
</dbReference>
<comment type="function">
    <text evidence="3">In eubacteria ppGpp (guanosine 3'-diphosphate 5'-diphosphate) is a mediator of the stringent response that coordinates a variety of cellular activities in response to changes in nutritional abundance.</text>
</comment>
<dbReference type="InterPro" id="IPR012676">
    <property type="entry name" value="TGS-like"/>
</dbReference>
<dbReference type="Proteomes" id="UP001165135">
    <property type="component" value="Unassembled WGS sequence"/>
</dbReference>
<comment type="similarity">
    <text evidence="3">Belongs to the relA/spoT family.</text>
</comment>
<dbReference type="InterPro" id="IPR006674">
    <property type="entry name" value="HD_domain"/>
</dbReference>
<dbReference type="PROSITE" id="PS51880">
    <property type="entry name" value="TGS"/>
    <property type="match status" value="1"/>
</dbReference>
<dbReference type="GO" id="GO:0008728">
    <property type="term" value="F:GTP diphosphokinase activity"/>
    <property type="evidence" value="ECO:0007669"/>
    <property type="project" value="UniProtKB-EC"/>
</dbReference>
<feature type="compositionally biased region" description="Low complexity" evidence="4">
    <location>
        <begin position="26"/>
        <end position="36"/>
    </location>
</feature>
<comment type="pathway">
    <text evidence="1">Purine metabolism; ppGpp biosynthesis; ppGpp from GTP: step 1/2.</text>
</comment>
<reference evidence="8" key="1">
    <citation type="submission" date="2023-03" db="EMBL/GenBank/DDBJ databases">
        <title>Actinoallomurus iriomotensis NBRC 103681.</title>
        <authorList>
            <person name="Ichikawa N."/>
            <person name="Sato H."/>
            <person name="Tonouchi N."/>
        </authorList>
    </citation>
    <scope>NUCLEOTIDE SEQUENCE</scope>
    <source>
        <strain evidence="8">NBRC 103681</strain>
    </source>
</reference>
<dbReference type="InterPro" id="IPR004095">
    <property type="entry name" value="TGS"/>
</dbReference>
<dbReference type="Pfam" id="PF19296">
    <property type="entry name" value="RelA_AH_RIS"/>
    <property type="match status" value="1"/>
</dbReference>
<dbReference type="PANTHER" id="PTHR21262:SF31">
    <property type="entry name" value="GTP PYROPHOSPHOKINASE"/>
    <property type="match status" value="1"/>
</dbReference>
<dbReference type="Gene3D" id="3.30.70.260">
    <property type="match status" value="1"/>
</dbReference>